<comment type="caution">
    <text evidence="1">The sequence shown here is derived from an EMBL/GenBank/DDBJ whole genome shotgun (WGS) entry which is preliminary data.</text>
</comment>
<keyword evidence="2" id="KW-1185">Reference proteome</keyword>
<accession>A0ABW3BMG2</accession>
<protein>
    <recommendedName>
        <fullName evidence="3">Transcriptional regulator</fullName>
    </recommendedName>
</protein>
<reference evidence="2" key="1">
    <citation type="journal article" date="2019" name="Int. J. Syst. Evol. Microbiol.">
        <title>The Global Catalogue of Microorganisms (GCM) 10K type strain sequencing project: providing services to taxonomists for standard genome sequencing and annotation.</title>
        <authorList>
            <consortium name="The Broad Institute Genomics Platform"/>
            <consortium name="The Broad Institute Genome Sequencing Center for Infectious Disease"/>
            <person name="Wu L."/>
            <person name="Ma J."/>
        </authorList>
    </citation>
    <scope>NUCLEOTIDE SEQUENCE [LARGE SCALE GENOMIC DNA]</scope>
    <source>
        <strain evidence="2">CCUG 63369</strain>
    </source>
</reference>
<dbReference type="Proteomes" id="UP001596956">
    <property type="component" value="Unassembled WGS sequence"/>
</dbReference>
<feature type="non-terminal residue" evidence="1">
    <location>
        <position position="234"/>
    </location>
</feature>
<sequence length="234" mass="26703">LRPGRARRLLEQLAAASLVQRLRHDRYRMHDLLRVYAAERFRDEEPDGREAAVVGRLGAWYLASVRDAVRAVLPNFRFVPLEGYEQGGTQEFGSAADAVAWFAAERENVMQTLRAALDARLDDLAWRLPATAYPLFEYGWHWSDWRELHLIGLEAARAQGDRYGETRNLIGLADAEWSRGEVETALGRYEAALAGARESGDGWTEGFALRQLGERRWERDRDPRAEALLREATH</sequence>
<evidence type="ECO:0000313" key="2">
    <source>
        <dbReference type="Proteomes" id="UP001596956"/>
    </source>
</evidence>
<evidence type="ECO:0008006" key="3">
    <source>
        <dbReference type="Google" id="ProtNLM"/>
    </source>
</evidence>
<organism evidence="1 2">
    <name type="scientific">Streptomonospora algeriensis</name>
    <dbReference type="NCBI Taxonomy" id="995084"/>
    <lineage>
        <taxon>Bacteria</taxon>
        <taxon>Bacillati</taxon>
        <taxon>Actinomycetota</taxon>
        <taxon>Actinomycetes</taxon>
        <taxon>Streptosporangiales</taxon>
        <taxon>Nocardiopsidaceae</taxon>
        <taxon>Streptomonospora</taxon>
    </lineage>
</organism>
<dbReference type="Gene3D" id="1.25.40.10">
    <property type="entry name" value="Tetratricopeptide repeat domain"/>
    <property type="match status" value="1"/>
</dbReference>
<proteinExistence type="predicted"/>
<gene>
    <name evidence="1" type="ORF">ACFQZU_23225</name>
</gene>
<feature type="non-terminal residue" evidence="1">
    <location>
        <position position="1"/>
    </location>
</feature>
<dbReference type="EMBL" id="JBHTHR010001451">
    <property type="protein sequence ID" value="MFD0804207.1"/>
    <property type="molecule type" value="Genomic_DNA"/>
</dbReference>
<dbReference type="InterPro" id="IPR011990">
    <property type="entry name" value="TPR-like_helical_dom_sf"/>
</dbReference>
<name>A0ABW3BMG2_9ACTN</name>
<evidence type="ECO:0000313" key="1">
    <source>
        <dbReference type="EMBL" id="MFD0804207.1"/>
    </source>
</evidence>